<feature type="region of interest" description="Disordered" evidence="1">
    <location>
        <begin position="1"/>
        <end position="73"/>
    </location>
</feature>
<reference evidence="2 3" key="1">
    <citation type="submission" date="2019-09" db="EMBL/GenBank/DDBJ databases">
        <title>Draft genome of the ectomycorrhizal ascomycete Sphaerosporella brunnea.</title>
        <authorList>
            <consortium name="DOE Joint Genome Institute"/>
            <person name="Benucci G.M."/>
            <person name="Marozzi G."/>
            <person name="Antonielli L."/>
            <person name="Sanchez S."/>
            <person name="Marco P."/>
            <person name="Wang X."/>
            <person name="Falini L.B."/>
            <person name="Barry K."/>
            <person name="Haridas S."/>
            <person name="Lipzen A."/>
            <person name="Labutti K."/>
            <person name="Grigoriev I.V."/>
            <person name="Murat C."/>
            <person name="Martin F."/>
            <person name="Albertini E."/>
            <person name="Donnini D."/>
            <person name="Bonito G."/>
        </authorList>
    </citation>
    <scope>NUCLEOTIDE SEQUENCE [LARGE SCALE GENOMIC DNA]</scope>
    <source>
        <strain evidence="2 3">Sb_GMNB300</strain>
    </source>
</reference>
<accession>A0A5J5EPJ5</accession>
<feature type="compositionally biased region" description="Polar residues" evidence="1">
    <location>
        <begin position="38"/>
        <end position="50"/>
    </location>
</feature>
<comment type="caution">
    <text evidence="2">The sequence shown here is derived from an EMBL/GenBank/DDBJ whole genome shotgun (WGS) entry which is preliminary data.</text>
</comment>
<proteinExistence type="predicted"/>
<dbReference type="EMBL" id="VXIS01000167">
    <property type="protein sequence ID" value="KAA8899426.1"/>
    <property type="molecule type" value="Genomic_DNA"/>
</dbReference>
<keyword evidence="3" id="KW-1185">Reference proteome</keyword>
<organism evidence="2 3">
    <name type="scientific">Sphaerosporella brunnea</name>
    <dbReference type="NCBI Taxonomy" id="1250544"/>
    <lineage>
        <taxon>Eukaryota</taxon>
        <taxon>Fungi</taxon>
        <taxon>Dikarya</taxon>
        <taxon>Ascomycota</taxon>
        <taxon>Pezizomycotina</taxon>
        <taxon>Pezizomycetes</taxon>
        <taxon>Pezizales</taxon>
        <taxon>Pyronemataceae</taxon>
        <taxon>Sphaerosporella</taxon>
    </lineage>
</organism>
<gene>
    <name evidence="2" type="ORF">FN846DRAFT_176940</name>
</gene>
<sequence>MLPAEPHITEAAAAGPESASRSDAIAIPYVYRAEHPSNPDNNFDTRQAQFPSDGKREQPGHIQPPLRFPTKLIPVPGSNKVKWGFCNAKERQKYEERQREQRMQLLQPPQILQPTPEKIKQTRKRKPKQRAAKRVKVNNTIDNTTEDVSGNAIDDTTEDVGLQLTNEDCEPDNARGNNSVNTFNSGGIHVDRLHRMLKSGFKGEARADIIEKA</sequence>
<evidence type="ECO:0000256" key="1">
    <source>
        <dbReference type="SAM" id="MobiDB-lite"/>
    </source>
</evidence>
<protein>
    <submittedName>
        <fullName evidence="2">Uncharacterized protein</fullName>
    </submittedName>
</protein>
<feature type="non-terminal residue" evidence="2">
    <location>
        <position position="213"/>
    </location>
</feature>
<dbReference type="InParanoid" id="A0A5J5EPJ5"/>
<dbReference type="Proteomes" id="UP000326924">
    <property type="component" value="Unassembled WGS sequence"/>
</dbReference>
<evidence type="ECO:0000313" key="3">
    <source>
        <dbReference type="Proteomes" id="UP000326924"/>
    </source>
</evidence>
<evidence type="ECO:0000313" key="2">
    <source>
        <dbReference type="EMBL" id="KAA8899426.1"/>
    </source>
</evidence>
<dbReference type="AlphaFoldDB" id="A0A5J5EPJ5"/>
<name>A0A5J5EPJ5_9PEZI</name>